<evidence type="ECO:0000313" key="2">
    <source>
        <dbReference type="EMBL" id="MBP1992526.1"/>
    </source>
</evidence>
<sequence length="115" mass="13460">MNRAEVIDLMIEIKEEYPTFDVSEEEIERHYKRLKDFPLAAALKNVDDHVKTNKYFPKISDIRGCLGDQLDSQRSKEQAAAHEANMNEWAKIDSPPPDGYWETMRTRLRGEQFDS</sequence>
<dbReference type="EMBL" id="JAGGLB010000014">
    <property type="protein sequence ID" value="MBP1992526.1"/>
    <property type="molecule type" value="Genomic_DNA"/>
</dbReference>
<gene>
    <name evidence="2" type="ORF">J2Z66_004135</name>
</gene>
<keyword evidence="3" id="KW-1185">Reference proteome</keyword>
<comment type="caution">
    <text evidence="2">The sequence shown here is derived from an EMBL/GenBank/DDBJ whole genome shotgun (WGS) entry which is preliminary data.</text>
</comment>
<proteinExistence type="predicted"/>
<reference evidence="2 3" key="1">
    <citation type="submission" date="2021-03" db="EMBL/GenBank/DDBJ databases">
        <title>Genomic Encyclopedia of Type Strains, Phase IV (KMG-IV): sequencing the most valuable type-strain genomes for metagenomic binning, comparative biology and taxonomic classification.</title>
        <authorList>
            <person name="Goeker M."/>
        </authorList>
    </citation>
    <scope>NUCLEOTIDE SEQUENCE [LARGE SCALE GENOMIC DNA]</scope>
    <source>
        <strain evidence="2 3">DSM 26048</strain>
    </source>
</reference>
<accession>A0ABS4IY65</accession>
<feature type="region of interest" description="Disordered" evidence="1">
    <location>
        <begin position="78"/>
        <end position="97"/>
    </location>
</feature>
<dbReference type="Gene3D" id="1.10.8.200">
    <property type="entry name" value="Replisome organizer (g39p helicase loader/inhibitor protein)"/>
    <property type="match status" value="1"/>
</dbReference>
<dbReference type="RefSeq" id="WP_209973617.1">
    <property type="nucleotide sequence ID" value="NZ_JAGGLB010000014.1"/>
</dbReference>
<evidence type="ECO:0000256" key="1">
    <source>
        <dbReference type="SAM" id="MobiDB-lite"/>
    </source>
</evidence>
<name>A0ABS4IY65_9BACL</name>
<protein>
    <recommendedName>
        <fullName evidence="4">Replicative helicase inhibitor G39P N-terminal domain-containing protein</fullName>
    </recommendedName>
</protein>
<organism evidence="2 3">
    <name type="scientific">Paenibacillus eucommiae</name>
    <dbReference type="NCBI Taxonomy" id="1355755"/>
    <lineage>
        <taxon>Bacteria</taxon>
        <taxon>Bacillati</taxon>
        <taxon>Bacillota</taxon>
        <taxon>Bacilli</taxon>
        <taxon>Bacillales</taxon>
        <taxon>Paenibacillaceae</taxon>
        <taxon>Paenibacillus</taxon>
    </lineage>
</organism>
<evidence type="ECO:0000313" key="3">
    <source>
        <dbReference type="Proteomes" id="UP001519287"/>
    </source>
</evidence>
<evidence type="ECO:0008006" key="4">
    <source>
        <dbReference type="Google" id="ProtNLM"/>
    </source>
</evidence>
<dbReference type="Proteomes" id="UP001519287">
    <property type="component" value="Unassembled WGS sequence"/>
</dbReference>